<dbReference type="Proteomes" id="UP001147653">
    <property type="component" value="Unassembled WGS sequence"/>
</dbReference>
<evidence type="ECO:0000256" key="1">
    <source>
        <dbReference type="ARBA" id="ARBA00022679"/>
    </source>
</evidence>
<evidence type="ECO:0000256" key="2">
    <source>
        <dbReference type="ARBA" id="ARBA00023315"/>
    </source>
</evidence>
<dbReference type="PROSITE" id="PS51186">
    <property type="entry name" value="GNAT"/>
    <property type="match status" value="1"/>
</dbReference>
<comment type="caution">
    <text evidence="4">The sequence shown here is derived from an EMBL/GenBank/DDBJ whole genome shotgun (WGS) entry which is preliminary data.</text>
</comment>
<dbReference type="Gene3D" id="3.40.630.30">
    <property type="match status" value="1"/>
</dbReference>
<feature type="domain" description="N-acetyltransferase" evidence="3">
    <location>
        <begin position="1"/>
        <end position="163"/>
    </location>
</feature>
<keyword evidence="2" id="KW-0012">Acyltransferase</keyword>
<accession>A0A9X3NBS4</accession>
<dbReference type="InterPro" id="IPR050832">
    <property type="entry name" value="Bact_Acetyltransf"/>
</dbReference>
<gene>
    <name evidence="4" type="ORF">OJ997_16230</name>
</gene>
<dbReference type="InterPro" id="IPR016181">
    <property type="entry name" value="Acyl_CoA_acyltransferase"/>
</dbReference>
<evidence type="ECO:0000313" key="4">
    <source>
        <dbReference type="EMBL" id="MDA0181852.1"/>
    </source>
</evidence>
<protein>
    <submittedName>
        <fullName evidence="4">GNAT family N-acetyltransferase</fullName>
    </submittedName>
</protein>
<keyword evidence="5" id="KW-1185">Reference proteome</keyword>
<evidence type="ECO:0000259" key="3">
    <source>
        <dbReference type="PROSITE" id="PS51186"/>
    </source>
</evidence>
<keyword evidence="1" id="KW-0808">Transferase</keyword>
<dbReference type="RefSeq" id="WP_270026206.1">
    <property type="nucleotide sequence ID" value="NZ_JAPDDP010000027.1"/>
</dbReference>
<dbReference type="GO" id="GO:0016747">
    <property type="term" value="F:acyltransferase activity, transferring groups other than amino-acyl groups"/>
    <property type="evidence" value="ECO:0007669"/>
    <property type="project" value="InterPro"/>
</dbReference>
<dbReference type="CDD" id="cd04301">
    <property type="entry name" value="NAT_SF"/>
    <property type="match status" value="1"/>
</dbReference>
<dbReference type="SUPFAM" id="SSF55729">
    <property type="entry name" value="Acyl-CoA N-acyltransferases (Nat)"/>
    <property type="match status" value="1"/>
</dbReference>
<sequence length="163" mass="17969">MTVRPARTGDGAALARVHADLAAHYAELDPERFRVPDMDGFAAWQDAELADAGGDELDLVLEHEGEVVGSLYARLIRPPDGARWASPVDVTRPRLSIEYLAVLREHRRAGLGTALVEAAEAWGRERGAVVAETTTYHRGPVSVPFWTERAGYEPRSINFRKPL</sequence>
<dbReference type="Pfam" id="PF00583">
    <property type="entry name" value="Acetyltransf_1"/>
    <property type="match status" value="1"/>
</dbReference>
<name>A0A9X3NBS4_9ACTN</name>
<dbReference type="AlphaFoldDB" id="A0A9X3NBS4"/>
<organism evidence="4 5">
    <name type="scientific">Solirubrobacter phytolaccae</name>
    <dbReference type="NCBI Taxonomy" id="1404360"/>
    <lineage>
        <taxon>Bacteria</taxon>
        <taxon>Bacillati</taxon>
        <taxon>Actinomycetota</taxon>
        <taxon>Thermoleophilia</taxon>
        <taxon>Solirubrobacterales</taxon>
        <taxon>Solirubrobacteraceae</taxon>
        <taxon>Solirubrobacter</taxon>
    </lineage>
</organism>
<evidence type="ECO:0000313" key="5">
    <source>
        <dbReference type="Proteomes" id="UP001147653"/>
    </source>
</evidence>
<dbReference type="EMBL" id="JAPDDP010000027">
    <property type="protein sequence ID" value="MDA0181852.1"/>
    <property type="molecule type" value="Genomic_DNA"/>
</dbReference>
<dbReference type="InterPro" id="IPR000182">
    <property type="entry name" value="GNAT_dom"/>
</dbReference>
<dbReference type="PANTHER" id="PTHR43877">
    <property type="entry name" value="AMINOALKYLPHOSPHONATE N-ACETYLTRANSFERASE-RELATED-RELATED"/>
    <property type="match status" value="1"/>
</dbReference>
<dbReference type="PANTHER" id="PTHR43877:SF1">
    <property type="entry name" value="ACETYLTRANSFERASE"/>
    <property type="match status" value="1"/>
</dbReference>
<reference evidence="4" key="1">
    <citation type="submission" date="2022-10" db="EMBL/GenBank/DDBJ databases">
        <title>The WGS of Solirubrobacter phytolaccae KCTC 29190.</title>
        <authorList>
            <person name="Jiang Z."/>
        </authorList>
    </citation>
    <scope>NUCLEOTIDE SEQUENCE</scope>
    <source>
        <strain evidence="4">KCTC 29190</strain>
    </source>
</reference>
<proteinExistence type="predicted"/>